<sequence>MEGRNLVTFADEAEVLHVTVRRRLPFRAVNRPDMPGYRKDMQRHHLLPRQVLRAKCFNAMFTAIGCERIGFEDFRANGLLLPASADAVLATGLPLHRGPHRIYNDLVAERVGQMEAHWRGASIRTPTLAREDTLLRIDLLQRALRRRLMQGEKRGFTLNRFDPFRAGVDFTELDAMADVLWSASADD</sequence>
<reference evidence="2" key="2">
    <citation type="submission" date="2015-04" db="EMBL/GenBank/DDBJ databases">
        <title>The complete genome sequence of Erythrobacter sp. s21-N3.</title>
        <authorList>
            <person name="Zhuang L."/>
            <person name="Liu Y."/>
            <person name="Shao Z."/>
        </authorList>
    </citation>
    <scope>NUCLEOTIDE SEQUENCE [LARGE SCALE GENOMIC DNA]</scope>
    <source>
        <strain evidence="2">s21-N3</strain>
    </source>
</reference>
<keyword evidence="2" id="KW-1185">Reference proteome</keyword>
<gene>
    <name evidence="1" type="ORF">CP97_10565</name>
</gene>
<dbReference type="EMBL" id="CP011310">
    <property type="protein sequence ID" value="AKQ43380.2"/>
    <property type="molecule type" value="Genomic_DNA"/>
</dbReference>
<evidence type="ECO:0000313" key="2">
    <source>
        <dbReference type="Proteomes" id="UP000059113"/>
    </source>
</evidence>
<reference evidence="1 2" key="1">
    <citation type="journal article" date="2015" name="Int. J. Syst. Evol. Microbiol.">
        <title>Erythrobacter atlanticus sp. nov., a bacterium from ocean sediment able to degrade polycyclic aromatic hydrocarbons.</title>
        <authorList>
            <person name="Zhuang L."/>
            <person name="Liu Y."/>
            <person name="Wang L."/>
            <person name="Wang W."/>
            <person name="Shao Z."/>
        </authorList>
    </citation>
    <scope>NUCLEOTIDE SEQUENCE [LARGE SCALE GENOMIC DNA]</scope>
    <source>
        <strain evidence="2">s21-N3</strain>
    </source>
</reference>
<name>A0A0H4VG57_9SPHN</name>
<protein>
    <submittedName>
        <fullName evidence="1">Uncharacterized protein</fullName>
    </submittedName>
</protein>
<dbReference type="AlphaFoldDB" id="A0A0H4VG57"/>
<proteinExistence type="predicted"/>
<organism evidence="1 2">
    <name type="scientific">Aurantiacibacter atlanticus</name>
    <dbReference type="NCBI Taxonomy" id="1648404"/>
    <lineage>
        <taxon>Bacteria</taxon>
        <taxon>Pseudomonadati</taxon>
        <taxon>Pseudomonadota</taxon>
        <taxon>Alphaproteobacteria</taxon>
        <taxon>Sphingomonadales</taxon>
        <taxon>Erythrobacteraceae</taxon>
        <taxon>Aurantiacibacter</taxon>
    </lineage>
</organism>
<accession>A0A0H4VG57</accession>
<dbReference type="Pfam" id="PF14412">
    <property type="entry name" value="AHH"/>
    <property type="match status" value="1"/>
</dbReference>
<dbReference type="KEGG" id="ery:CP97_10565"/>
<evidence type="ECO:0000313" key="1">
    <source>
        <dbReference type="EMBL" id="AKQ43380.2"/>
    </source>
</evidence>
<dbReference type="Proteomes" id="UP000059113">
    <property type="component" value="Chromosome"/>
</dbReference>
<dbReference type="InterPro" id="IPR032871">
    <property type="entry name" value="AHH_dom_containing"/>
</dbReference>